<proteinExistence type="predicted"/>
<accession>A0A3A1YAD6</accession>
<dbReference type="Proteomes" id="UP000265691">
    <property type="component" value="Unassembled WGS sequence"/>
</dbReference>
<dbReference type="AlphaFoldDB" id="A0A3A1YAD6"/>
<dbReference type="EMBL" id="NRHC01000002">
    <property type="protein sequence ID" value="RIY34501.1"/>
    <property type="molecule type" value="Genomic_DNA"/>
</dbReference>
<keyword evidence="2" id="KW-1185">Reference proteome</keyword>
<gene>
    <name evidence="1" type="ORF">CKF54_00455</name>
</gene>
<comment type="caution">
    <text evidence="1">The sequence shown here is derived from an EMBL/GenBank/DDBJ whole genome shotgun (WGS) entry which is preliminary data.</text>
</comment>
<evidence type="ECO:0000313" key="1">
    <source>
        <dbReference type="EMBL" id="RIY34501.1"/>
    </source>
</evidence>
<dbReference type="RefSeq" id="WP_119524264.1">
    <property type="nucleotide sequence ID" value="NZ_NRHC01000002.1"/>
</dbReference>
<organism evidence="1 2">
    <name type="scientific">Psittacicella hinzii</name>
    <dbReference type="NCBI Taxonomy" id="2028575"/>
    <lineage>
        <taxon>Bacteria</taxon>
        <taxon>Pseudomonadati</taxon>
        <taxon>Pseudomonadota</taxon>
        <taxon>Gammaproteobacteria</taxon>
        <taxon>Pasteurellales</taxon>
        <taxon>Psittacicellaceae</taxon>
        <taxon>Psittacicella</taxon>
    </lineage>
</organism>
<name>A0A3A1YAD6_9GAMM</name>
<protein>
    <submittedName>
        <fullName evidence="1">Uncharacterized protein</fullName>
    </submittedName>
</protein>
<reference evidence="1 2" key="1">
    <citation type="submission" date="2017-08" db="EMBL/GenBank/DDBJ databases">
        <title>Reclassification of Bisgaard taxon 37 and 44.</title>
        <authorList>
            <person name="Christensen H."/>
        </authorList>
    </citation>
    <scope>NUCLEOTIDE SEQUENCE [LARGE SCALE GENOMIC DNA]</scope>
    <source>
        <strain evidence="1 2">B96_3</strain>
    </source>
</reference>
<sequence length="160" mass="18622">MSIFEQIKQDTGYHDLIKSHFWDDFHICFHGQDYLQSLNDVIPNDDLFKVVSARILKDNEARESSDLLGFKPILTRILVKTLYKNLLETFEGIQVALEELNSQQEDNAYYENVNKPVILGRETQVSRCYKLITWRVDGSYIYLTFEALGFDVWGGSNPTF</sequence>
<evidence type="ECO:0000313" key="2">
    <source>
        <dbReference type="Proteomes" id="UP000265691"/>
    </source>
</evidence>